<feature type="domain" description="C2H2-type" evidence="2">
    <location>
        <begin position="33"/>
        <end position="60"/>
    </location>
</feature>
<reference evidence="3" key="1">
    <citation type="journal article" date="2013" name="BMC Genomics">
        <title>Unscrambling butterfly oogenesis.</title>
        <authorList>
            <person name="Carter J.M."/>
            <person name="Baker S.C."/>
            <person name="Pink R."/>
            <person name="Carter D.R."/>
            <person name="Collins A."/>
            <person name="Tomlin J."/>
            <person name="Gibbs M."/>
            <person name="Breuker C.J."/>
        </authorList>
    </citation>
    <scope>NUCLEOTIDE SEQUENCE</scope>
    <source>
        <tissue evidence="3">Ovary</tissue>
    </source>
</reference>
<dbReference type="PROSITE" id="PS50157">
    <property type="entry name" value="ZINC_FINGER_C2H2_2"/>
    <property type="match status" value="1"/>
</dbReference>
<protein>
    <submittedName>
        <fullName evidence="3">Zinc finger autosomal protein</fullName>
    </submittedName>
</protein>
<accession>S4NJS6</accession>
<keyword evidence="1" id="KW-0863">Zinc-finger</keyword>
<dbReference type="SMART" id="SM00355">
    <property type="entry name" value="ZnF_C2H2"/>
    <property type="match status" value="2"/>
</dbReference>
<organism evidence="3">
    <name type="scientific">Pararge aegeria</name>
    <name type="common">speckled wood butterfly</name>
    <dbReference type="NCBI Taxonomy" id="116150"/>
    <lineage>
        <taxon>Eukaryota</taxon>
        <taxon>Metazoa</taxon>
        <taxon>Ecdysozoa</taxon>
        <taxon>Arthropoda</taxon>
        <taxon>Hexapoda</taxon>
        <taxon>Insecta</taxon>
        <taxon>Pterygota</taxon>
        <taxon>Neoptera</taxon>
        <taxon>Endopterygota</taxon>
        <taxon>Lepidoptera</taxon>
        <taxon>Glossata</taxon>
        <taxon>Ditrysia</taxon>
        <taxon>Papilionoidea</taxon>
        <taxon>Nymphalidae</taxon>
        <taxon>Satyrinae</taxon>
        <taxon>Satyrini</taxon>
        <taxon>Parargina</taxon>
        <taxon>Pararge</taxon>
    </lineage>
</organism>
<evidence type="ECO:0000259" key="2">
    <source>
        <dbReference type="PROSITE" id="PS50157"/>
    </source>
</evidence>
<feature type="non-terminal residue" evidence="3">
    <location>
        <position position="1"/>
    </location>
</feature>
<evidence type="ECO:0000313" key="3">
    <source>
        <dbReference type="EMBL" id="JAA78971.1"/>
    </source>
</evidence>
<dbReference type="EMBL" id="GAIX01013589">
    <property type="protein sequence ID" value="JAA78971.1"/>
    <property type="molecule type" value="Transcribed_RNA"/>
</dbReference>
<reference evidence="3" key="2">
    <citation type="submission" date="2013-05" db="EMBL/GenBank/DDBJ databases">
        <authorList>
            <person name="Carter J.-M."/>
            <person name="Baker S.C."/>
            <person name="Pink R."/>
            <person name="Carter D.R.F."/>
            <person name="Collins A."/>
            <person name="Tomlin J."/>
            <person name="Gibbs M."/>
            <person name="Breuker C.J."/>
        </authorList>
    </citation>
    <scope>NUCLEOTIDE SEQUENCE</scope>
    <source>
        <tissue evidence="3">Ovary</tissue>
    </source>
</reference>
<dbReference type="GO" id="GO:0008270">
    <property type="term" value="F:zinc ion binding"/>
    <property type="evidence" value="ECO:0007669"/>
    <property type="project" value="UniProtKB-KW"/>
</dbReference>
<proteinExistence type="predicted"/>
<dbReference type="SUPFAM" id="SSF57667">
    <property type="entry name" value="beta-beta-alpha zinc fingers"/>
    <property type="match status" value="1"/>
</dbReference>
<feature type="non-terminal residue" evidence="3">
    <location>
        <position position="68"/>
    </location>
</feature>
<evidence type="ECO:0000256" key="1">
    <source>
        <dbReference type="PROSITE-ProRule" id="PRU00042"/>
    </source>
</evidence>
<name>S4NJS6_9NEOP</name>
<dbReference type="PROSITE" id="PS00028">
    <property type="entry name" value="ZINC_FINGER_C2H2_1"/>
    <property type="match status" value="1"/>
</dbReference>
<sequence>ETSCMHCNATFSTIEELTEHIYMKHQKGNKIAYMCKLCGYRTSKKSHYRQHCDTHLENKVFLCKFCDY</sequence>
<dbReference type="InterPro" id="IPR036236">
    <property type="entry name" value="Znf_C2H2_sf"/>
</dbReference>
<keyword evidence="1" id="KW-0479">Metal-binding</keyword>
<dbReference type="AlphaFoldDB" id="S4NJS6"/>
<dbReference type="InterPro" id="IPR013087">
    <property type="entry name" value="Znf_C2H2_type"/>
</dbReference>
<keyword evidence="1" id="KW-0862">Zinc</keyword>
<dbReference type="Gene3D" id="3.30.160.60">
    <property type="entry name" value="Classic Zinc Finger"/>
    <property type="match status" value="1"/>
</dbReference>